<keyword evidence="4 10" id="KW-1133">Transmembrane helix</keyword>
<dbReference type="SUPFAM" id="SSF58104">
    <property type="entry name" value="Methyl-accepting chemotaxis protein (MCP) signaling domain"/>
    <property type="match status" value="1"/>
</dbReference>
<evidence type="ECO:0000256" key="4">
    <source>
        <dbReference type="ARBA" id="ARBA00022989"/>
    </source>
</evidence>
<gene>
    <name evidence="13" type="ORF">QH73_0026985</name>
</gene>
<dbReference type="CDD" id="cd11386">
    <property type="entry name" value="MCP_signal"/>
    <property type="match status" value="1"/>
</dbReference>
<dbReference type="SMART" id="SM00283">
    <property type="entry name" value="MA"/>
    <property type="match status" value="1"/>
</dbReference>
<evidence type="ECO:0000256" key="10">
    <source>
        <dbReference type="SAM" id="Phobius"/>
    </source>
</evidence>
<feature type="region of interest" description="Disordered" evidence="9">
    <location>
        <begin position="83"/>
        <end position="107"/>
    </location>
</feature>
<evidence type="ECO:0000259" key="11">
    <source>
        <dbReference type="PROSITE" id="PS50111"/>
    </source>
</evidence>
<dbReference type="Gene3D" id="6.10.340.10">
    <property type="match status" value="1"/>
</dbReference>
<evidence type="ECO:0000256" key="9">
    <source>
        <dbReference type="SAM" id="MobiDB-lite"/>
    </source>
</evidence>
<dbReference type="GO" id="GO:0007165">
    <property type="term" value="P:signal transduction"/>
    <property type="evidence" value="ECO:0007669"/>
    <property type="project" value="UniProtKB-KW"/>
</dbReference>
<keyword evidence="5 10" id="KW-0472">Membrane</keyword>
<dbReference type="Pfam" id="PF00015">
    <property type="entry name" value="MCPsignal"/>
    <property type="match status" value="1"/>
</dbReference>
<evidence type="ECO:0000256" key="3">
    <source>
        <dbReference type="ARBA" id="ARBA00022692"/>
    </source>
</evidence>
<keyword evidence="2" id="KW-1003">Cell membrane</keyword>
<dbReference type="SMART" id="SM00304">
    <property type="entry name" value="HAMP"/>
    <property type="match status" value="2"/>
</dbReference>
<dbReference type="RefSeq" id="WP_052289774.1">
    <property type="nucleotide sequence ID" value="NZ_JTJC03000017.1"/>
</dbReference>
<comment type="subcellular location">
    <subcellularLocation>
        <location evidence="1">Cell membrane</location>
        <topology evidence="1">Multi-pass membrane protein</topology>
    </subcellularLocation>
</comment>
<dbReference type="OrthoDB" id="419276at2"/>
<sequence>MTASSKSYPNLPTPQHIAALAAEVEREPKDLVNKITLANALEQTGDVIKAAAFYREAIAQDPDGIYGSVARKALETLEKSDRWQEANSWGTGKPLSESKSSLGEALESPVSPQPLLLKMRVAGSRITNVWQHFNFRTKLAIALIISTALPIVVITQGIVTVTRDTLLQKAKQSLQRDGSYFTEDYVMWSVDEAQTEADTIARLIETLKIDLNSQRQVSAYRQQLQTYMESLKVSDESDSVEKNLRIVTDARGRTVAQYIQTLSPGSFNPSAEQLQLSPQYQPVSLPLGINVADIPIIQNALRTGKTLQGMELWKGDFLKRLGQDKQANIRLRSPAQAAQPSTASQASIDGGKAALVGVVVHPIEINNRVVGTVIVGSVENRNFLNNDSIKQRVGIPISAVYAQDWRISSNIPAGDGKTRDIGTRSPQAIAATVLGKGQEFITKTTIAGAEYLGIYLPLYDHQQELNPTKAKPVGMTFVARPMSELDELLAQQQKTAYGIGVGMLLIAALMAIPIASTFARPLRRLAEFAQAVGEGKQGERLENSQRGDEIGILARQLNAMTANIEANLEAMRTSETRQRQEKERLQRGMINLLLETETVKHGDLTVRAKVSQGETGAISDAFNTVIASLREIVLQVKSAAEQVQISAVDSEASVEKLACEANTQAETVAEALTSVEEMEQSIQAIASSAQTAATIARQALGAAQDSDRTMDETVNSMETLRANVWETTVKAKRLAESSQEISKIVSIISTISEKTNVLAFNAAIEATRAGENGKGFRLVANEVRRLAERVTDATKEIDRLVRTIQQGTSDVLKTMEVSNASVAIGTQLVAKTKTNLQDMAQIGQEIDQLLQSISVRTVSQADNSCMVNQTMQTVAAIAQTTSTESAAVLSTLQELLEVARELQLSVSRFRVED</sequence>
<reference evidence="13 14" key="1">
    <citation type="journal article" date="2015" name="Genome Announc.">
        <title>Draft Genome Sequence of the Terrestrial Cyanobacterium Scytonema millei VB511283, Isolated from Eastern India.</title>
        <authorList>
            <person name="Sen D."/>
            <person name="Chandrababunaidu M.M."/>
            <person name="Singh D."/>
            <person name="Sanghi N."/>
            <person name="Ghorai A."/>
            <person name="Mishra G.P."/>
            <person name="Madduluri M."/>
            <person name="Adhikary S.P."/>
            <person name="Tripathy S."/>
        </authorList>
    </citation>
    <scope>NUCLEOTIDE SEQUENCE [LARGE SCALE GENOMIC DNA]</scope>
    <source>
        <strain evidence="13 14">VB511283</strain>
    </source>
</reference>
<evidence type="ECO:0000256" key="6">
    <source>
        <dbReference type="ARBA" id="ARBA00023224"/>
    </source>
</evidence>
<keyword evidence="6 8" id="KW-0807">Transducer</keyword>
<evidence type="ECO:0000313" key="13">
    <source>
        <dbReference type="EMBL" id="NHC38224.1"/>
    </source>
</evidence>
<feature type="domain" description="Methyl-accepting transducer" evidence="11">
    <location>
        <begin position="639"/>
        <end position="875"/>
    </location>
</feature>
<protein>
    <submittedName>
        <fullName evidence="13">HAMP domain-containing protein</fullName>
    </submittedName>
</protein>
<dbReference type="EMBL" id="JTJC03000017">
    <property type="protein sequence ID" value="NHC38224.1"/>
    <property type="molecule type" value="Genomic_DNA"/>
</dbReference>
<dbReference type="PANTHER" id="PTHR32089">
    <property type="entry name" value="METHYL-ACCEPTING CHEMOTAXIS PROTEIN MCPB"/>
    <property type="match status" value="1"/>
</dbReference>
<name>A0A9X5EF07_9CYAN</name>
<feature type="domain" description="HAMP" evidence="12">
    <location>
        <begin position="583"/>
        <end position="634"/>
    </location>
</feature>
<feature type="transmembrane region" description="Helical" evidence="10">
    <location>
        <begin position="496"/>
        <end position="515"/>
    </location>
</feature>
<dbReference type="Gene3D" id="1.10.287.950">
    <property type="entry name" value="Methyl-accepting chemotaxis protein"/>
    <property type="match status" value="1"/>
</dbReference>
<feature type="transmembrane region" description="Helical" evidence="10">
    <location>
        <begin position="139"/>
        <end position="159"/>
    </location>
</feature>
<dbReference type="InterPro" id="IPR004089">
    <property type="entry name" value="MCPsignal_dom"/>
</dbReference>
<dbReference type="Pfam" id="PF17202">
    <property type="entry name" value="sCache_3_3"/>
    <property type="match status" value="1"/>
</dbReference>
<evidence type="ECO:0000256" key="7">
    <source>
        <dbReference type="ARBA" id="ARBA00029447"/>
    </source>
</evidence>
<dbReference type="InterPro" id="IPR033463">
    <property type="entry name" value="sCache_3"/>
</dbReference>
<proteinExistence type="inferred from homology"/>
<dbReference type="CDD" id="cd06225">
    <property type="entry name" value="HAMP"/>
    <property type="match status" value="1"/>
</dbReference>
<organism evidence="13 14">
    <name type="scientific">Scytonema millei VB511283</name>
    <dbReference type="NCBI Taxonomy" id="1245923"/>
    <lineage>
        <taxon>Bacteria</taxon>
        <taxon>Bacillati</taxon>
        <taxon>Cyanobacteriota</taxon>
        <taxon>Cyanophyceae</taxon>
        <taxon>Nostocales</taxon>
        <taxon>Scytonemataceae</taxon>
        <taxon>Scytonema</taxon>
    </lineage>
</organism>
<dbReference type="AlphaFoldDB" id="A0A9X5EF07"/>
<evidence type="ECO:0000259" key="12">
    <source>
        <dbReference type="PROSITE" id="PS50885"/>
    </source>
</evidence>
<evidence type="ECO:0000313" key="14">
    <source>
        <dbReference type="Proteomes" id="UP000031532"/>
    </source>
</evidence>
<comment type="similarity">
    <text evidence="7">Belongs to the methyl-accepting chemotaxis (MCP) protein family.</text>
</comment>
<evidence type="ECO:0000256" key="1">
    <source>
        <dbReference type="ARBA" id="ARBA00004651"/>
    </source>
</evidence>
<dbReference type="PROSITE" id="PS50111">
    <property type="entry name" value="CHEMOTAXIS_TRANSDUC_2"/>
    <property type="match status" value="1"/>
</dbReference>
<evidence type="ECO:0000256" key="5">
    <source>
        <dbReference type="ARBA" id="ARBA00023136"/>
    </source>
</evidence>
<dbReference type="InterPro" id="IPR003660">
    <property type="entry name" value="HAMP_dom"/>
</dbReference>
<evidence type="ECO:0000256" key="2">
    <source>
        <dbReference type="ARBA" id="ARBA00022475"/>
    </source>
</evidence>
<dbReference type="SUPFAM" id="SSF158472">
    <property type="entry name" value="HAMP domain-like"/>
    <property type="match status" value="1"/>
</dbReference>
<dbReference type="PROSITE" id="PS50885">
    <property type="entry name" value="HAMP"/>
    <property type="match status" value="2"/>
</dbReference>
<dbReference type="GO" id="GO:0005886">
    <property type="term" value="C:plasma membrane"/>
    <property type="evidence" value="ECO:0007669"/>
    <property type="project" value="UniProtKB-SubCell"/>
</dbReference>
<dbReference type="PANTHER" id="PTHR32089:SF114">
    <property type="entry name" value="METHYL-ACCEPTING CHEMOTAXIS PROTEIN MCPB"/>
    <property type="match status" value="1"/>
</dbReference>
<keyword evidence="14" id="KW-1185">Reference proteome</keyword>
<keyword evidence="3 10" id="KW-0812">Transmembrane</keyword>
<feature type="domain" description="HAMP" evidence="12">
    <location>
        <begin position="516"/>
        <end position="569"/>
    </location>
</feature>
<dbReference type="Pfam" id="PF00672">
    <property type="entry name" value="HAMP"/>
    <property type="match status" value="1"/>
</dbReference>
<dbReference type="Proteomes" id="UP000031532">
    <property type="component" value="Unassembled WGS sequence"/>
</dbReference>
<evidence type="ECO:0000256" key="8">
    <source>
        <dbReference type="PROSITE-ProRule" id="PRU00284"/>
    </source>
</evidence>
<accession>A0A9X5EF07</accession>
<comment type="caution">
    <text evidence="13">The sequence shown here is derived from an EMBL/GenBank/DDBJ whole genome shotgun (WGS) entry which is preliminary data.</text>
</comment>